<comment type="subcellular location">
    <subcellularLocation>
        <location evidence="1">Bacterial flagellum</location>
    </subcellularLocation>
</comment>
<protein>
    <recommendedName>
        <fullName evidence="4">Flagellin N-terminal domain-containing protein</fullName>
    </recommendedName>
</protein>
<dbReference type="InterPro" id="IPR001029">
    <property type="entry name" value="Flagellin_N"/>
</dbReference>
<accession>A0A2A5KKS1</accession>
<dbReference type="GO" id="GO:0005198">
    <property type="term" value="F:structural molecule activity"/>
    <property type="evidence" value="ECO:0007669"/>
    <property type="project" value="InterPro"/>
</dbReference>
<comment type="similarity">
    <text evidence="2">Belongs to the bacterial flagellin family.</text>
</comment>
<sequence>MTSVNTNNGAMAALQALRTVNGNLQNTQQQVSTGLRVEKASDNAAYWSIAATMRSDKKAMLAVSDASVSPRGFSIRPMTGWIRSEKSW</sequence>
<dbReference type="AlphaFoldDB" id="A0A2A5KKS1"/>
<name>A0A2A5KKS1_9HYPH</name>
<dbReference type="Pfam" id="PF00669">
    <property type="entry name" value="Flagellin_N"/>
    <property type="match status" value="1"/>
</dbReference>
<keyword evidence="6" id="KW-1185">Reference proteome</keyword>
<gene>
    <name evidence="5" type="ORF">CPT34_29540</name>
</gene>
<dbReference type="Proteomes" id="UP000218807">
    <property type="component" value="Unassembled WGS sequence"/>
</dbReference>
<evidence type="ECO:0000256" key="1">
    <source>
        <dbReference type="ARBA" id="ARBA00004365"/>
    </source>
</evidence>
<evidence type="ECO:0000256" key="2">
    <source>
        <dbReference type="ARBA" id="ARBA00005709"/>
    </source>
</evidence>
<evidence type="ECO:0000256" key="3">
    <source>
        <dbReference type="ARBA" id="ARBA00023143"/>
    </source>
</evidence>
<evidence type="ECO:0000313" key="5">
    <source>
        <dbReference type="EMBL" id="PCK77551.1"/>
    </source>
</evidence>
<reference evidence="5 6" key="1">
    <citation type="submission" date="2017-09" db="EMBL/GenBank/DDBJ databases">
        <title>Comparative genomics of rhizobia isolated from Phaseolus vulgaris in China.</title>
        <authorList>
            <person name="Tong W."/>
        </authorList>
    </citation>
    <scope>NUCLEOTIDE SEQUENCE [LARGE SCALE GENOMIC DNA]</scope>
    <source>
        <strain evidence="5 6">L101</strain>
    </source>
</reference>
<proteinExistence type="inferred from homology"/>
<evidence type="ECO:0000313" key="6">
    <source>
        <dbReference type="Proteomes" id="UP000218807"/>
    </source>
</evidence>
<keyword evidence="3" id="KW-0975">Bacterial flagellum</keyword>
<feature type="domain" description="Flagellin N-terminal" evidence="4">
    <location>
        <begin position="4"/>
        <end position="66"/>
    </location>
</feature>
<evidence type="ECO:0000259" key="4">
    <source>
        <dbReference type="Pfam" id="PF00669"/>
    </source>
</evidence>
<dbReference type="SUPFAM" id="SSF64518">
    <property type="entry name" value="Phase 1 flagellin"/>
    <property type="match status" value="1"/>
</dbReference>
<dbReference type="EMBL" id="NXDM01000041">
    <property type="protein sequence ID" value="PCK77551.1"/>
    <property type="molecule type" value="Genomic_DNA"/>
</dbReference>
<comment type="caution">
    <text evidence="5">The sequence shown here is derived from an EMBL/GenBank/DDBJ whole genome shotgun (WGS) entry which is preliminary data.</text>
</comment>
<dbReference type="GO" id="GO:0009288">
    <property type="term" value="C:bacterial-type flagellum"/>
    <property type="evidence" value="ECO:0007669"/>
    <property type="project" value="UniProtKB-SubCell"/>
</dbReference>
<organism evidence="5 6">
    <name type="scientific">Rhizobium sophoriradicis</name>
    <dbReference type="NCBI Taxonomy" id="1535245"/>
    <lineage>
        <taxon>Bacteria</taxon>
        <taxon>Pseudomonadati</taxon>
        <taxon>Pseudomonadota</taxon>
        <taxon>Alphaproteobacteria</taxon>
        <taxon>Hyphomicrobiales</taxon>
        <taxon>Rhizobiaceae</taxon>
        <taxon>Rhizobium/Agrobacterium group</taxon>
        <taxon>Rhizobium</taxon>
    </lineage>
</organism>